<dbReference type="Proteomes" id="UP000077266">
    <property type="component" value="Unassembled WGS sequence"/>
</dbReference>
<dbReference type="PANTHER" id="PTHR32523:SF8">
    <property type="entry name" value="DOLICHOL KINASE"/>
    <property type="match status" value="1"/>
</dbReference>
<sequence>MSFRASSFTLERALALASAMCDVQQPTACPICVATLAPVLHPYDKTTKLPLLEQLRDEHPEFWDACITFLTTPRTDAELHPLRSVLLQNVRDCSYRWQHHTRQNSGATDLIHIMIESLCVILHSCIGNGKHNILSRPGKHPSSFGGKRGRWPSHFSQLFPYGEERAVDAHLFWITKRFSIAPVRLFGAILAIARPHTFPHLVVEPAHGKLVYVLAQMLHGNVGAVPEGWDDNPAIFPAADASLPLAAPSQEMEQIEAAIFFLHIVRDGMDGSGADEQWTFAKPFDLVLFHAINTAASKIEDDHPCLATLTTYALLRIKRGDMPITAVHPRVRAVLDHSARRPRVELADVIRLHLTQLTKRRICCGPNCSNTALIMGHALSLCSRCKITRYCGPECQRLDWTSGSEGIRHKEVCPLVCRFLEVSPLDTADYRCNALCNQSLDLQERRTLARWAMTSGAILSTERMKEKPDTKSVFSLI</sequence>
<comment type="pathway">
    <text evidence="15">Cofactor biosynthesis; tocopherol biosynthesis.</text>
</comment>
<evidence type="ECO:0000256" key="6">
    <source>
        <dbReference type="ARBA" id="ARBA00022679"/>
    </source>
</evidence>
<evidence type="ECO:0000256" key="7">
    <source>
        <dbReference type="ARBA" id="ARBA00022692"/>
    </source>
</evidence>
<keyword evidence="10" id="KW-0418">Kinase</keyword>
<evidence type="ECO:0000313" key="21">
    <source>
        <dbReference type="EMBL" id="KZV98893.1"/>
    </source>
</evidence>
<evidence type="ECO:0000256" key="18">
    <source>
        <dbReference type="PROSITE-ProRule" id="PRU00134"/>
    </source>
</evidence>
<dbReference type="OrthoDB" id="9922773at2759"/>
<evidence type="ECO:0000313" key="22">
    <source>
        <dbReference type="Proteomes" id="UP000077266"/>
    </source>
</evidence>
<dbReference type="Gene3D" id="6.10.140.2220">
    <property type="match status" value="1"/>
</dbReference>
<evidence type="ECO:0000256" key="16">
    <source>
        <dbReference type="ARBA" id="ARBA00039024"/>
    </source>
</evidence>
<dbReference type="PROSITE" id="PS50865">
    <property type="entry name" value="ZF_MYND_2"/>
    <property type="match status" value="1"/>
</dbReference>
<dbReference type="GO" id="GO:0008270">
    <property type="term" value="F:zinc ion binding"/>
    <property type="evidence" value="ECO:0007669"/>
    <property type="project" value="UniProtKB-KW"/>
</dbReference>
<evidence type="ECO:0000259" key="20">
    <source>
        <dbReference type="PROSITE" id="PS50865"/>
    </source>
</evidence>
<keyword evidence="14" id="KW-0472">Membrane</keyword>
<keyword evidence="13" id="KW-1133">Transmembrane helix</keyword>
<keyword evidence="19" id="KW-0732">Signal</keyword>
<keyword evidence="9 18" id="KW-0863">Zinc-finger</keyword>
<dbReference type="EC" id="2.7.1.182" evidence="16"/>
<dbReference type="InterPro" id="IPR039606">
    <property type="entry name" value="Phytol/farnesol_kinase"/>
</dbReference>
<accession>A0A165M867</accession>
<evidence type="ECO:0000256" key="1">
    <source>
        <dbReference type="ARBA" id="ARBA00004141"/>
    </source>
</evidence>
<gene>
    <name evidence="21" type="ORF">EXIGLDRAFT_275167</name>
</gene>
<evidence type="ECO:0000256" key="5">
    <source>
        <dbReference type="ARBA" id="ARBA00022640"/>
    </source>
</evidence>
<dbReference type="SUPFAM" id="SSF144232">
    <property type="entry name" value="HIT/MYND zinc finger-like"/>
    <property type="match status" value="1"/>
</dbReference>
<evidence type="ECO:0000256" key="3">
    <source>
        <dbReference type="ARBA" id="ARBA00010794"/>
    </source>
</evidence>
<evidence type="ECO:0000256" key="4">
    <source>
        <dbReference type="ARBA" id="ARBA00022528"/>
    </source>
</evidence>
<evidence type="ECO:0000256" key="10">
    <source>
        <dbReference type="ARBA" id="ARBA00022777"/>
    </source>
</evidence>
<feature type="chain" id="PRO_5007862221" description="phytol kinase" evidence="19">
    <location>
        <begin position="20"/>
        <end position="477"/>
    </location>
</feature>
<keyword evidence="5" id="KW-0934">Plastid</keyword>
<dbReference type="STRING" id="1314781.A0A165M867"/>
<comment type="catalytic activity">
    <reaction evidence="17">
        <text>phytol + CTP = phytyl phosphate + CDP + H(+)</text>
        <dbReference type="Rhea" id="RHEA:38055"/>
        <dbReference type="ChEBI" id="CHEBI:15378"/>
        <dbReference type="ChEBI" id="CHEBI:17327"/>
        <dbReference type="ChEBI" id="CHEBI:37563"/>
        <dbReference type="ChEBI" id="CHEBI:58069"/>
        <dbReference type="ChEBI" id="CHEBI:75483"/>
        <dbReference type="EC" id="2.7.1.182"/>
    </reaction>
</comment>
<evidence type="ECO:0000256" key="8">
    <source>
        <dbReference type="ARBA" id="ARBA00022723"/>
    </source>
</evidence>
<organism evidence="21 22">
    <name type="scientific">Exidia glandulosa HHB12029</name>
    <dbReference type="NCBI Taxonomy" id="1314781"/>
    <lineage>
        <taxon>Eukaryota</taxon>
        <taxon>Fungi</taxon>
        <taxon>Dikarya</taxon>
        <taxon>Basidiomycota</taxon>
        <taxon>Agaricomycotina</taxon>
        <taxon>Agaricomycetes</taxon>
        <taxon>Auriculariales</taxon>
        <taxon>Exidiaceae</taxon>
        <taxon>Exidia</taxon>
    </lineage>
</organism>
<keyword evidence="22" id="KW-1185">Reference proteome</keyword>
<keyword evidence="7" id="KW-0812">Transmembrane</keyword>
<dbReference type="EMBL" id="KV425914">
    <property type="protein sequence ID" value="KZV98893.1"/>
    <property type="molecule type" value="Genomic_DNA"/>
</dbReference>
<dbReference type="Pfam" id="PF01753">
    <property type="entry name" value="zf-MYND"/>
    <property type="match status" value="1"/>
</dbReference>
<evidence type="ECO:0000256" key="13">
    <source>
        <dbReference type="ARBA" id="ARBA00022989"/>
    </source>
</evidence>
<keyword evidence="12" id="KW-0809">Transit peptide</keyword>
<keyword evidence="8" id="KW-0479">Metal-binding</keyword>
<evidence type="ECO:0000256" key="14">
    <source>
        <dbReference type="ARBA" id="ARBA00023136"/>
    </source>
</evidence>
<dbReference type="InParanoid" id="A0A165M867"/>
<comment type="subcellular location">
    <subcellularLocation>
        <location evidence="1">Membrane</location>
        <topology evidence="1">Multi-pass membrane protein</topology>
    </subcellularLocation>
    <subcellularLocation>
        <location evidence="2">Plastid</location>
        <location evidence="2">Chloroplast</location>
    </subcellularLocation>
</comment>
<keyword evidence="11" id="KW-0862">Zinc</keyword>
<proteinExistence type="inferred from homology"/>
<dbReference type="AlphaFoldDB" id="A0A165M867"/>
<protein>
    <recommendedName>
        <fullName evidence="16">phytol kinase</fullName>
        <ecNumber evidence="16">2.7.1.182</ecNumber>
    </recommendedName>
</protein>
<name>A0A165M867_EXIGL</name>
<feature type="signal peptide" evidence="19">
    <location>
        <begin position="1"/>
        <end position="19"/>
    </location>
</feature>
<dbReference type="GO" id="GO:0010276">
    <property type="term" value="F:phytol kinase activity"/>
    <property type="evidence" value="ECO:0007669"/>
    <property type="project" value="UniProtKB-EC"/>
</dbReference>
<evidence type="ECO:0000256" key="12">
    <source>
        <dbReference type="ARBA" id="ARBA00022946"/>
    </source>
</evidence>
<evidence type="ECO:0000256" key="11">
    <source>
        <dbReference type="ARBA" id="ARBA00022833"/>
    </source>
</evidence>
<reference evidence="21 22" key="1">
    <citation type="journal article" date="2016" name="Mol. Biol. Evol.">
        <title>Comparative Genomics of Early-Diverging Mushroom-Forming Fungi Provides Insights into the Origins of Lignocellulose Decay Capabilities.</title>
        <authorList>
            <person name="Nagy L.G."/>
            <person name="Riley R."/>
            <person name="Tritt A."/>
            <person name="Adam C."/>
            <person name="Daum C."/>
            <person name="Floudas D."/>
            <person name="Sun H."/>
            <person name="Yadav J.S."/>
            <person name="Pangilinan J."/>
            <person name="Larsson K.H."/>
            <person name="Matsuura K."/>
            <person name="Barry K."/>
            <person name="Labutti K."/>
            <person name="Kuo R."/>
            <person name="Ohm R.A."/>
            <person name="Bhattacharya S.S."/>
            <person name="Shirouzu T."/>
            <person name="Yoshinaga Y."/>
            <person name="Martin F.M."/>
            <person name="Grigoriev I.V."/>
            <person name="Hibbett D.S."/>
        </authorList>
    </citation>
    <scope>NUCLEOTIDE SEQUENCE [LARGE SCALE GENOMIC DNA]</scope>
    <source>
        <strain evidence="21 22">HHB12029</strain>
    </source>
</reference>
<evidence type="ECO:0000256" key="15">
    <source>
        <dbReference type="ARBA" id="ARBA00024015"/>
    </source>
</evidence>
<dbReference type="InterPro" id="IPR002893">
    <property type="entry name" value="Znf_MYND"/>
</dbReference>
<feature type="domain" description="MYND-type" evidence="20">
    <location>
        <begin position="365"/>
        <end position="413"/>
    </location>
</feature>
<dbReference type="GO" id="GO:0016020">
    <property type="term" value="C:membrane"/>
    <property type="evidence" value="ECO:0007669"/>
    <property type="project" value="UniProtKB-SubCell"/>
</dbReference>
<keyword evidence="6" id="KW-0808">Transferase</keyword>
<comment type="similarity">
    <text evidence="3">Belongs to the polyprenol kinase family.</text>
</comment>
<dbReference type="PANTHER" id="PTHR32523">
    <property type="entry name" value="PHYTOL KINASE 1, CHLOROPLASTIC"/>
    <property type="match status" value="1"/>
</dbReference>
<keyword evidence="4" id="KW-0150">Chloroplast</keyword>
<evidence type="ECO:0000256" key="17">
    <source>
        <dbReference type="ARBA" id="ARBA00048889"/>
    </source>
</evidence>
<evidence type="ECO:0000256" key="9">
    <source>
        <dbReference type="ARBA" id="ARBA00022771"/>
    </source>
</evidence>
<evidence type="ECO:0000256" key="19">
    <source>
        <dbReference type="SAM" id="SignalP"/>
    </source>
</evidence>
<evidence type="ECO:0000256" key="2">
    <source>
        <dbReference type="ARBA" id="ARBA00004229"/>
    </source>
</evidence>